<dbReference type="SUPFAM" id="SSF48208">
    <property type="entry name" value="Six-hairpin glycosidases"/>
    <property type="match status" value="1"/>
</dbReference>
<dbReference type="HOGENOM" id="CLU_043768_0_0_11"/>
<dbReference type="AlphaFoldDB" id="C7QYL4"/>
<gene>
    <name evidence="2" type="ordered locus">Jden_0187</name>
</gene>
<evidence type="ECO:0000313" key="2">
    <source>
        <dbReference type="EMBL" id="ACV07861.1"/>
    </source>
</evidence>
<dbReference type="InterPro" id="IPR008928">
    <property type="entry name" value="6-hairpin_glycosidase_sf"/>
</dbReference>
<keyword evidence="2" id="KW-0378">Hydrolase</keyword>
<dbReference type="InterPro" id="IPR012341">
    <property type="entry name" value="6hp_glycosidase-like_sf"/>
</dbReference>
<evidence type="ECO:0000256" key="1">
    <source>
        <dbReference type="SAM" id="Phobius"/>
    </source>
</evidence>
<dbReference type="InterPro" id="IPR006311">
    <property type="entry name" value="TAT_signal"/>
</dbReference>
<dbReference type="Gene3D" id="1.50.10.10">
    <property type="match status" value="1"/>
</dbReference>
<dbReference type="OrthoDB" id="3806982at2"/>
<reference evidence="2 3" key="1">
    <citation type="journal article" date="2009" name="Stand. Genomic Sci.">
        <title>Complete genome sequence of Jonesia denitrificans type strain (Prevot 55134).</title>
        <authorList>
            <person name="Pukall R."/>
            <person name="Gehrich-Schroter G."/>
            <person name="Lapidus A."/>
            <person name="Nolan M."/>
            <person name="Glavina Del Rio T."/>
            <person name="Lucas S."/>
            <person name="Chen F."/>
            <person name="Tice H."/>
            <person name="Pitluck S."/>
            <person name="Cheng J.F."/>
            <person name="Copeland A."/>
            <person name="Saunders E."/>
            <person name="Brettin T."/>
            <person name="Detter J.C."/>
            <person name="Bruce D."/>
            <person name="Goodwin L."/>
            <person name="Pati A."/>
            <person name="Ivanova N."/>
            <person name="Mavromatis K."/>
            <person name="Ovchinnikova G."/>
            <person name="Chen A."/>
            <person name="Palaniappan K."/>
            <person name="Land M."/>
            <person name="Hauser L."/>
            <person name="Chang Y.J."/>
            <person name="Jeffries C.D."/>
            <person name="Chain P."/>
            <person name="Goker M."/>
            <person name="Bristow J."/>
            <person name="Eisen J.A."/>
            <person name="Markowitz V."/>
            <person name="Hugenholtz P."/>
            <person name="Kyrpides N.C."/>
            <person name="Klenk H.P."/>
            <person name="Han C."/>
        </authorList>
    </citation>
    <scope>NUCLEOTIDE SEQUENCE [LARGE SCALE GENOMIC DNA]</scope>
    <source>
        <strain evidence="3">ATCC 14870 / DSM 20603 / BCRC 15368 / CIP 55.134 / JCM 11481 / NBRC 15587 / NCTC 10816 / Prevot 55134</strain>
    </source>
</reference>
<dbReference type="GO" id="GO:0005975">
    <property type="term" value="P:carbohydrate metabolic process"/>
    <property type="evidence" value="ECO:0007669"/>
    <property type="project" value="InterPro"/>
</dbReference>
<dbReference type="EMBL" id="CP001706">
    <property type="protein sequence ID" value="ACV07861.1"/>
    <property type="molecule type" value="Genomic_DNA"/>
</dbReference>
<dbReference type="CAZy" id="GH15">
    <property type="family name" value="Glycoside Hydrolase Family 15"/>
</dbReference>
<keyword evidence="1" id="KW-1133">Transmembrane helix</keyword>
<evidence type="ECO:0000313" key="3">
    <source>
        <dbReference type="Proteomes" id="UP000000628"/>
    </source>
</evidence>
<keyword evidence="3" id="KW-1185">Reference proteome</keyword>
<keyword evidence="1" id="KW-0472">Membrane</keyword>
<proteinExistence type="predicted"/>
<keyword evidence="1" id="KW-0812">Transmembrane</keyword>
<organism evidence="2 3">
    <name type="scientific">Jonesia denitrificans (strain ATCC 14870 / DSM 20603 / BCRC 15368 / CIP 55.134 / JCM 11481 / NBRC 15587 / NCTC 10816 / Prevot 55134)</name>
    <name type="common">Listeria denitrificans</name>
    <dbReference type="NCBI Taxonomy" id="471856"/>
    <lineage>
        <taxon>Bacteria</taxon>
        <taxon>Bacillati</taxon>
        <taxon>Actinomycetota</taxon>
        <taxon>Actinomycetes</taxon>
        <taxon>Micrococcales</taxon>
        <taxon>Jonesiaceae</taxon>
        <taxon>Jonesia</taxon>
    </lineage>
</organism>
<dbReference type="Proteomes" id="UP000000628">
    <property type="component" value="Chromosome"/>
</dbReference>
<dbReference type="GO" id="GO:0016787">
    <property type="term" value="F:hydrolase activity"/>
    <property type="evidence" value="ECO:0007669"/>
    <property type="project" value="UniProtKB-KW"/>
</dbReference>
<dbReference type="KEGG" id="jde:Jden_0187"/>
<feature type="transmembrane region" description="Helical" evidence="1">
    <location>
        <begin position="21"/>
        <end position="41"/>
    </location>
</feature>
<dbReference type="eggNOG" id="COG3387">
    <property type="taxonomic scope" value="Bacteria"/>
</dbReference>
<dbReference type="STRING" id="471856.Jden_0187"/>
<sequence>MSPSPLTPPSPGQPRVSRRTVLIGGALALGASSLGAAGLWWPRSGPTFATLAEKPLHAHTVAFLTDTARVAVSDPSEVIPGTRVAMNAHNPAELVAREAQWLASLAPWTRDSAHADLIRDAYLDMFVLSEGLEAPVAGWTPLWRYVWPRDTAHIAVAFAAAGDVNRAQRALDFLARVPRTARGWFEARYTLDARGAPDDRAPQFDGLGWTAWALGWITEHGFTQPLADGSDPTLTVGETADVRPWARSRGEFVRRYEPLIHRLTATLLHGVHITNGQVPVSSDYWEIRENTVTLGTVAPTLAGLQHLAVLHAELGDKARARECARAAETVAQYVVSAFGSRGYPRRADGYTVDCAIPFLCPPYTRACPDPTGVGEALVRAGEVLRQPAGGLTPGEDWHRDGVSWTPETAVFALVEAHLPTLDARTRAVDRLTWLGRHRTSTGTLTEKVLSDGSPSAVAPLAWTAATVALTTHALSVVSPVVDVPL</sequence>
<dbReference type="PROSITE" id="PS51318">
    <property type="entry name" value="TAT"/>
    <property type="match status" value="1"/>
</dbReference>
<dbReference type="RefSeq" id="WP_012805966.1">
    <property type="nucleotide sequence ID" value="NC_013174.1"/>
</dbReference>
<accession>C7QYL4</accession>
<protein>
    <submittedName>
        <fullName evidence="2">Glucoamylase-related glycosyl hydrolase-like protein</fullName>
    </submittedName>
</protein>
<name>C7QYL4_JONDD</name>